<reference evidence="3 4" key="1">
    <citation type="submission" date="2019-04" db="EMBL/GenBank/DDBJ databases">
        <authorList>
            <person name="Li Y."/>
            <person name="Wang J."/>
        </authorList>
    </citation>
    <scope>NUCLEOTIDE SEQUENCE [LARGE SCALE GENOMIC DNA]</scope>
    <source>
        <strain evidence="3 4">DSM 14668</strain>
    </source>
</reference>
<gene>
    <name evidence="3" type="ORF">E8A74_40510</name>
</gene>
<sequence>MRDASLCPFRARFLLVAALLCGASEATAQSPQVLPWRLDYTPGPDAPKNCPDRSYIKAALATKLKGHDPFTDDAPRSISVKLVLNPQRIEAHIEARDETGEVVANHVTYAESWRCDQLADRTVFYLRDIIDPLTIPPAAPAASNSSAPPAPSASSSAVPPPAPSTPARVEPLQPAAGPSAPKTPPPLAGLPQLAIYANMGAAWWSASETALSLATGIEARWRWVSIGVEGQYDRAWALPTKLDVEARRVGLTALACGRHELLTARVFVRACVFGDVAQLSLDVQKFKLIHEEDDLVIDLGARLGGEFRLARFVGLQLHGDMAYAARQRRFVVDGEELWRSPRLTGAVRVGLVVPFDIR</sequence>
<proteinExistence type="predicted"/>
<dbReference type="AlphaFoldDB" id="A0A4U1IW41"/>
<protein>
    <submittedName>
        <fullName evidence="3">Uncharacterized protein</fullName>
    </submittedName>
</protein>
<feature type="chain" id="PRO_5020279977" evidence="2">
    <location>
        <begin position="29"/>
        <end position="358"/>
    </location>
</feature>
<keyword evidence="2" id="KW-0732">Signal</keyword>
<evidence type="ECO:0000313" key="4">
    <source>
        <dbReference type="Proteomes" id="UP000309215"/>
    </source>
</evidence>
<dbReference type="Proteomes" id="UP000309215">
    <property type="component" value="Unassembled WGS sequence"/>
</dbReference>
<comment type="caution">
    <text evidence="3">The sequence shown here is derived from an EMBL/GenBank/DDBJ whole genome shotgun (WGS) entry which is preliminary data.</text>
</comment>
<accession>A0A4U1IW41</accession>
<dbReference type="OrthoDB" id="5504308at2"/>
<feature type="compositionally biased region" description="Low complexity" evidence="1">
    <location>
        <begin position="140"/>
        <end position="157"/>
    </location>
</feature>
<dbReference type="RefSeq" id="WP_136934484.1">
    <property type="nucleotide sequence ID" value="NZ_SSMQ01000065.1"/>
</dbReference>
<evidence type="ECO:0000256" key="1">
    <source>
        <dbReference type="SAM" id="MobiDB-lite"/>
    </source>
</evidence>
<dbReference type="EMBL" id="SSMQ01000065">
    <property type="protein sequence ID" value="TKC98655.1"/>
    <property type="molecule type" value="Genomic_DNA"/>
</dbReference>
<keyword evidence="4" id="KW-1185">Reference proteome</keyword>
<organism evidence="3 4">
    <name type="scientific">Polyangium fumosum</name>
    <dbReference type="NCBI Taxonomy" id="889272"/>
    <lineage>
        <taxon>Bacteria</taxon>
        <taxon>Pseudomonadati</taxon>
        <taxon>Myxococcota</taxon>
        <taxon>Polyangia</taxon>
        <taxon>Polyangiales</taxon>
        <taxon>Polyangiaceae</taxon>
        <taxon>Polyangium</taxon>
    </lineage>
</organism>
<feature type="signal peptide" evidence="2">
    <location>
        <begin position="1"/>
        <end position="28"/>
    </location>
</feature>
<name>A0A4U1IW41_9BACT</name>
<evidence type="ECO:0000313" key="3">
    <source>
        <dbReference type="EMBL" id="TKC98655.1"/>
    </source>
</evidence>
<evidence type="ECO:0000256" key="2">
    <source>
        <dbReference type="SAM" id="SignalP"/>
    </source>
</evidence>
<feature type="region of interest" description="Disordered" evidence="1">
    <location>
        <begin position="139"/>
        <end position="184"/>
    </location>
</feature>